<protein>
    <submittedName>
        <fullName evidence="1">Uncharacterized protein</fullName>
    </submittedName>
</protein>
<dbReference type="AlphaFoldDB" id="A0A7S3PTZ4"/>
<name>A0A7S3PTZ4_9STRA</name>
<organism evidence="1">
    <name type="scientific">Chaetoceros debilis</name>
    <dbReference type="NCBI Taxonomy" id="122233"/>
    <lineage>
        <taxon>Eukaryota</taxon>
        <taxon>Sar</taxon>
        <taxon>Stramenopiles</taxon>
        <taxon>Ochrophyta</taxon>
        <taxon>Bacillariophyta</taxon>
        <taxon>Coscinodiscophyceae</taxon>
        <taxon>Chaetocerotophycidae</taxon>
        <taxon>Chaetocerotales</taxon>
        <taxon>Chaetocerotaceae</taxon>
        <taxon>Chaetoceros</taxon>
    </lineage>
</organism>
<reference evidence="1" key="1">
    <citation type="submission" date="2021-01" db="EMBL/GenBank/DDBJ databases">
        <authorList>
            <person name="Corre E."/>
            <person name="Pelletier E."/>
            <person name="Niang G."/>
            <person name="Scheremetjew M."/>
            <person name="Finn R."/>
            <person name="Kale V."/>
            <person name="Holt S."/>
            <person name="Cochrane G."/>
            <person name="Meng A."/>
            <person name="Brown T."/>
            <person name="Cohen L."/>
        </authorList>
    </citation>
    <scope>NUCLEOTIDE SEQUENCE</scope>
    <source>
        <strain evidence="1">MM31A-1</strain>
    </source>
</reference>
<sequence length="123" mass="14472">MPSDPITKSINFMKFTGQVGKSFKEKFFCKRTFPKILGVSMVCSFVGSYLTMDQIHQRRLDRDEEMYSTAWETYGHKRKTNMIDNYDTSMQKPVSFQTRRLTRYETRLRILSVAETKVSSSIE</sequence>
<evidence type="ECO:0000313" key="1">
    <source>
        <dbReference type="EMBL" id="CAE0455446.1"/>
    </source>
</evidence>
<dbReference type="EMBL" id="HBIO01000394">
    <property type="protein sequence ID" value="CAE0455446.1"/>
    <property type="molecule type" value="Transcribed_RNA"/>
</dbReference>
<proteinExistence type="predicted"/>
<gene>
    <name evidence="1" type="ORF">CDEB00056_LOCUS287</name>
</gene>
<accession>A0A7S3PTZ4</accession>